<dbReference type="Gene3D" id="3.40.50.1000">
    <property type="entry name" value="HAD superfamily/HAD-like"/>
    <property type="match status" value="1"/>
</dbReference>
<dbReference type="SUPFAM" id="SSF56784">
    <property type="entry name" value="HAD-like"/>
    <property type="match status" value="1"/>
</dbReference>
<evidence type="ECO:0000256" key="1">
    <source>
        <dbReference type="ARBA" id="ARBA00022729"/>
    </source>
</evidence>
<organism evidence="3 4">
    <name type="scientific">Litorimonas taeanensis</name>
    <dbReference type="NCBI Taxonomy" id="568099"/>
    <lineage>
        <taxon>Bacteria</taxon>
        <taxon>Pseudomonadati</taxon>
        <taxon>Pseudomonadota</taxon>
        <taxon>Alphaproteobacteria</taxon>
        <taxon>Maricaulales</taxon>
        <taxon>Robiginitomaculaceae</taxon>
    </lineage>
</organism>
<sequence>MKRRPALHIVTLSLLFSLSTGLAACTTTSTHETSSLKPSTEWVAHAPDWRQEALDVYEEASEYVKIQSEKNSALSWAVILDLDETVMNNVAYQVARDKAGLGYTSVSWYEWTQKKQASLVPGAAEFIAFVNQLGGHVAFVTNRRDTEQLATEENLAALGLRRSEDFRVLLTKASPNGRSDKTSRFNLVPEILAAQGYPNVEVIAFIGDNIGDKPETVKGWKFFCIDQGAMYGEPCAAVPGPGR</sequence>
<evidence type="ECO:0000313" key="3">
    <source>
        <dbReference type="EMBL" id="RKQ69492.1"/>
    </source>
</evidence>
<evidence type="ECO:0000313" key="4">
    <source>
        <dbReference type="Proteomes" id="UP000282211"/>
    </source>
</evidence>
<accession>A0A420WET1</accession>
<dbReference type="InterPro" id="IPR023214">
    <property type="entry name" value="HAD_sf"/>
</dbReference>
<protein>
    <submittedName>
        <fullName evidence="3">5'-nucleotidase (Lipoprotein e(P4) family)</fullName>
    </submittedName>
</protein>
<feature type="signal peptide" evidence="2">
    <location>
        <begin position="1"/>
        <end position="23"/>
    </location>
</feature>
<feature type="chain" id="PRO_5019440570" evidence="2">
    <location>
        <begin position="24"/>
        <end position="243"/>
    </location>
</feature>
<dbReference type="AlphaFoldDB" id="A0A420WET1"/>
<proteinExistence type="predicted"/>
<dbReference type="PANTHER" id="PTHR31284:SF10">
    <property type="entry name" value="ACID PHOSPHATASE-LIKE PROTEIN"/>
    <property type="match status" value="1"/>
</dbReference>
<keyword evidence="4" id="KW-1185">Reference proteome</keyword>
<dbReference type="Pfam" id="PF03767">
    <property type="entry name" value="Acid_phosphat_B"/>
    <property type="match status" value="1"/>
</dbReference>
<dbReference type="InParanoid" id="A0A420WET1"/>
<evidence type="ECO:0000256" key="2">
    <source>
        <dbReference type="SAM" id="SignalP"/>
    </source>
</evidence>
<keyword evidence="1 2" id="KW-0732">Signal</keyword>
<reference evidence="3 4" key="1">
    <citation type="submission" date="2018-10" db="EMBL/GenBank/DDBJ databases">
        <title>Genomic Encyclopedia of Type Strains, Phase IV (KMG-IV): sequencing the most valuable type-strain genomes for metagenomic binning, comparative biology and taxonomic classification.</title>
        <authorList>
            <person name="Goeker M."/>
        </authorList>
    </citation>
    <scope>NUCLEOTIDE SEQUENCE [LARGE SCALE GENOMIC DNA]</scope>
    <source>
        <strain evidence="3 4">DSM 22008</strain>
    </source>
</reference>
<name>A0A420WET1_9PROT</name>
<dbReference type="Proteomes" id="UP000282211">
    <property type="component" value="Unassembled WGS sequence"/>
</dbReference>
<dbReference type="InterPro" id="IPR005519">
    <property type="entry name" value="Acid_phosphat_B-like"/>
</dbReference>
<dbReference type="RefSeq" id="WP_121102259.1">
    <property type="nucleotide sequence ID" value="NZ_RBII01000002.1"/>
</dbReference>
<dbReference type="OrthoDB" id="193314at2"/>
<dbReference type="PROSITE" id="PS51257">
    <property type="entry name" value="PROKAR_LIPOPROTEIN"/>
    <property type="match status" value="1"/>
</dbReference>
<keyword evidence="3" id="KW-0449">Lipoprotein</keyword>
<dbReference type="PANTHER" id="PTHR31284">
    <property type="entry name" value="ACID PHOSPHATASE-LIKE PROTEIN"/>
    <property type="match status" value="1"/>
</dbReference>
<comment type="caution">
    <text evidence="3">The sequence shown here is derived from an EMBL/GenBank/DDBJ whole genome shotgun (WGS) entry which is preliminary data.</text>
</comment>
<dbReference type="EMBL" id="RBII01000002">
    <property type="protein sequence ID" value="RKQ69492.1"/>
    <property type="molecule type" value="Genomic_DNA"/>
</dbReference>
<gene>
    <name evidence="3" type="ORF">DES40_2293</name>
</gene>
<dbReference type="InterPro" id="IPR036412">
    <property type="entry name" value="HAD-like_sf"/>
</dbReference>